<keyword evidence="3" id="KW-1185">Reference proteome</keyword>
<organism evidence="2 3">
    <name type="scientific">Streptomyces polyasparticus</name>
    <dbReference type="NCBI Taxonomy" id="2767826"/>
    <lineage>
        <taxon>Bacteria</taxon>
        <taxon>Bacillati</taxon>
        <taxon>Actinomycetota</taxon>
        <taxon>Actinomycetes</taxon>
        <taxon>Kitasatosporales</taxon>
        <taxon>Streptomycetaceae</taxon>
        <taxon>Streptomyces</taxon>
    </lineage>
</organism>
<dbReference type="EMBL" id="JACTVJ010000011">
    <property type="protein sequence ID" value="MBC9715412.1"/>
    <property type="molecule type" value="Genomic_DNA"/>
</dbReference>
<sequence length="301" mass="33473">MPKPADHRRTDPPPRPYRWTLSGYGGGRPDRIGELPEPPPHAGDGSVGEGYLDALVDCTAKVLARAAGGDPCFFGRSLDGMYDLLSGALEQSGWGGRIDRIPLSAGNDACWTRAERMRFREHLAAAGLSPYALARRKRSIALVDVVDSGSTFSVVHGQLRAWIEESREPWPVIRRNLRYVGVTPRGKPSPNHSRWHQDLDWVRTLPADHVVSVSMHGCVWREMADHEPKLTGWFPSWRWLDADQLPGVVRHRNVAPALTRARALVDAGRTREVRAELVRLMARDPGFAQREVRALAGALRG</sequence>
<proteinExistence type="predicted"/>
<reference evidence="2 3" key="1">
    <citation type="submission" date="2020-08" db="EMBL/GenBank/DDBJ databases">
        <title>Genemic of Streptomyces polyaspartic.</title>
        <authorList>
            <person name="Liu W."/>
        </authorList>
    </citation>
    <scope>NUCLEOTIDE SEQUENCE [LARGE SCALE GENOMIC DNA]</scope>
    <source>
        <strain evidence="2 3">TRM66268-LWL</strain>
    </source>
</reference>
<gene>
    <name evidence="2" type="ORF">H9Y04_22950</name>
</gene>
<feature type="region of interest" description="Disordered" evidence="1">
    <location>
        <begin position="1"/>
        <end position="45"/>
    </location>
</feature>
<accession>A0ABR7SK63</accession>
<dbReference type="RefSeq" id="WP_187815868.1">
    <property type="nucleotide sequence ID" value="NZ_JACTVJ010000011.1"/>
</dbReference>
<evidence type="ECO:0000313" key="3">
    <source>
        <dbReference type="Proteomes" id="UP000642284"/>
    </source>
</evidence>
<name>A0ABR7SK63_9ACTN</name>
<dbReference type="Proteomes" id="UP000642284">
    <property type="component" value="Unassembled WGS sequence"/>
</dbReference>
<evidence type="ECO:0000256" key="1">
    <source>
        <dbReference type="SAM" id="MobiDB-lite"/>
    </source>
</evidence>
<evidence type="ECO:0000313" key="2">
    <source>
        <dbReference type="EMBL" id="MBC9715412.1"/>
    </source>
</evidence>
<protein>
    <submittedName>
        <fullName evidence="2">Uncharacterized protein</fullName>
    </submittedName>
</protein>
<comment type="caution">
    <text evidence="2">The sequence shown here is derived from an EMBL/GenBank/DDBJ whole genome shotgun (WGS) entry which is preliminary data.</text>
</comment>
<feature type="compositionally biased region" description="Basic and acidic residues" evidence="1">
    <location>
        <begin position="1"/>
        <end position="12"/>
    </location>
</feature>